<name>A0A3P7L0X4_DIBLA</name>
<dbReference type="GO" id="GO:0003876">
    <property type="term" value="F:AMP deaminase activity"/>
    <property type="evidence" value="ECO:0007669"/>
    <property type="project" value="InterPro"/>
</dbReference>
<dbReference type="SUPFAM" id="SSF51556">
    <property type="entry name" value="Metallo-dependent hydrolases"/>
    <property type="match status" value="1"/>
</dbReference>
<dbReference type="PANTHER" id="PTHR11359:SF0">
    <property type="entry name" value="AMP DEAMINASE"/>
    <property type="match status" value="1"/>
</dbReference>
<dbReference type="Proteomes" id="UP000281553">
    <property type="component" value="Unassembled WGS sequence"/>
</dbReference>
<evidence type="ECO:0000313" key="3">
    <source>
        <dbReference type="Proteomes" id="UP000281553"/>
    </source>
</evidence>
<evidence type="ECO:0000313" key="2">
    <source>
        <dbReference type="EMBL" id="VDN10354.1"/>
    </source>
</evidence>
<comment type="similarity">
    <text evidence="1">Belongs to the metallo-dependent hydrolases superfamily. Adenosine and AMP deaminases family.</text>
</comment>
<dbReference type="PANTHER" id="PTHR11359">
    <property type="entry name" value="AMP DEAMINASE"/>
    <property type="match status" value="1"/>
</dbReference>
<reference evidence="2 3" key="1">
    <citation type="submission" date="2018-11" db="EMBL/GenBank/DDBJ databases">
        <authorList>
            <consortium name="Pathogen Informatics"/>
        </authorList>
    </citation>
    <scope>NUCLEOTIDE SEQUENCE [LARGE SCALE GENOMIC DNA]</scope>
</reference>
<evidence type="ECO:0000256" key="1">
    <source>
        <dbReference type="ARBA" id="ARBA00006676"/>
    </source>
</evidence>
<dbReference type="EMBL" id="UYRU01048970">
    <property type="protein sequence ID" value="VDN10354.1"/>
    <property type="molecule type" value="Genomic_DNA"/>
</dbReference>
<protein>
    <submittedName>
        <fullName evidence="2">Uncharacterized protein</fullName>
    </submittedName>
</protein>
<dbReference type="OrthoDB" id="1723809at2759"/>
<dbReference type="InterPro" id="IPR006329">
    <property type="entry name" value="AMPD"/>
</dbReference>
<organism evidence="2 3">
    <name type="scientific">Dibothriocephalus latus</name>
    <name type="common">Fish tapeworm</name>
    <name type="synonym">Diphyllobothrium latum</name>
    <dbReference type="NCBI Taxonomy" id="60516"/>
    <lineage>
        <taxon>Eukaryota</taxon>
        <taxon>Metazoa</taxon>
        <taxon>Spiralia</taxon>
        <taxon>Lophotrochozoa</taxon>
        <taxon>Platyhelminthes</taxon>
        <taxon>Cestoda</taxon>
        <taxon>Eucestoda</taxon>
        <taxon>Diphyllobothriidea</taxon>
        <taxon>Diphyllobothriidae</taxon>
        <taxon>Dibothriocephalus</taxon>
    </lineage>
</organism>
<accession>A0A3P7L0X4</accession>
<dbReference type="InterPro" id="IPR032466">
    <property type="entry name" value="Metal_Hydrolase"/>
</dbReference>
<keyword evidence="3" id="KW-1185">Reference proteome</keyword>
<dbReference type="AlphaFoldDB" id="A0A3P7L0X4"/>
<dbReference type="GO" id="GO:0046033">
    <property type="term" value="P:AMP metabolic process"/>
    <property type="evidence" value="ECO:0007669"/>
    <property type="project" value="TreeGrafter"/>
</dbReference>
<dbReference type="GO" id="GO:0032264">
    <property type="term" value="P:IMP salvage"/>
    <property type="evidence" value="ECO:0007669"/>
    <property type="project" value="InterPro"/>
</dbReference>
<dbReference type="Gene3D" id="3.20.20.140">
    <property type="entry name" value="Metal-dependent hydrolases"/>
    <property type="match status" value="1"/>
</dbReference>
<proteinExistence type="inferred from homology"/>
<gene>
    <name evidence="2" type="ORF">DILT_LOCUS6185</name>
</gene>
<dbReference type="Pfam" id="PF19326">
    <property type="entry name" value="AMP_deaminase"/>
    <property type="match status" value="1"/>
</dbReference>
<dbReference type="GO" id="GO:0005829">
    <property type="term" value="C:cytosol"/>
    <property type="evidence" value="ECO:0007669"/>
    <property type="project" value="TreeGrafter"/>
</dbReference>
<sequence>MKLPEYKDRNTFHRFDKFNAKYNPIGQSQLREVFLKTDNFNKGAFFAHVLKEVFSDLEESKYQNAEPRLSIYGRSITEWDDLSTWAIDHKVYSPNIRWIIQIPRLYDIYKSKAAISSFQDMITNIFQPLFEVTLNPRSHPKLYAFLEYVVGFDSVDDESKPDTTHMDMLIPTPENWTKNENPPYHYYIFYLYANIARLNQLRAQDIMHISENTINGVLTEIFCNCLLHYPALRCPSLGSLTLFDDGLVSAIAACIPSLCDRIAAKQAVPVISSQPFFSQTPSITASSCAKRPFCSTCITFAR</sequence>